<dbReference type="PANTHER" id="PTHR12537:SF112">
    <property type="entry name" value="FEM-3 MRNA-BINDING FACTOR 1-RELATED"/>
    <property type="match status" value="1"/>
</dbReference>
<evidence type="ECO:0000256" key="4">
    <source>
        <dbReference type="PROSITE-ProRule" id="PRU00317"/>
    </source>
</evidence>
<dbReference type="EMBL" id="CATQJA010002657">
    <property type="protein sequence ID" value="CAJ0579850.1"/>
    <property type="molecule type" value="Genomic_DNA"/>
</dbReference>
<dbReference type="AlphaFoldDB" id="A0AA36D4B6"/>
<keyword evidence="7" id="KW-1185">Reference proteome</keyword>
<keyword evidence="1" id="KW-0217">Developmental protein</keyword>
<dbReference type="InterPro" id="IPR001313">
    <property type="entry name" value="Pumilio_RNA-bd_rpt"/>
</dbReference>
<proteinExistence type="predicted"/>
<evidence type="ECO:0000259" key="5">
    <source>
        <dbReference type="PROSITE" id="PS50303"/>
    </source>
</evidence>
<protein>
    <recommendedName>
        <fullName evidence="5">PUM-HD domain-containing protein</fullName>
    </recommendedName>
</protein>
<dbReference type="GO" id="GO:0003730">
    <property type="term" value="F:mRNA 3'-UTR binding"/>
    <property type="evidence" value="ECO:0007669"/>
    <property type="project" value="TreeGrafter"/>
</dbReference>
<feature type="domain" description="PUM-HD" evidence="5">
    <location>
        <begin position="107"/>
        <end position="506"/>
    </location>
</feature>
<feature type="repeat" description="Pumilio" evidence="4">
    <location>
        <begin position="244"/>
        <end position="280"/>
    </location>
</feature>
<comment type="caution">
    <text evidence="6">The sequence shown here is derived from an EMBL/GenBank/DDBJ whole genome shotgun (WGS) entry which is preliminary data.</text>
</comment>
<evidence type="ECO:0000313" key="6">
    <source>
        <dbReference type="EMBL" id="CAJ0579850.1"/>
    </source>
</evidence>
<sequence length="513" mass="59171">MDSPNHAVLPSLDVFWDQSPGPDEHVEDFIPDREAPIPIHQLLETVEVTRRGPVSPYLTPNSMVSYGSGSRPTSSLSNHSDMWRERAPKPLASVSANMFRGNRRQRNFCEKMDPQMRHPEWLNPASFDLTEVLHDGLLEMFAKDKIGCKMLQDNFPSPGPLKRALYLYIRNTPGLFLSISRDVFANFFAQQMIKNADELEMQLWIIGALAGHIRELCVNRYACRVVQVAFEVMPLEPRCAMLEELSRSNCLHMAMDLNANHVVQKIMEVFDLDRWAFIIEQLVNDCSLFFKCIESKYGCRVVQLAVDKLAQFAEDAVLRGRAASSSSRAAHELLERVLVIIHANCERLTSNEFANYIVQHVISVPFLEYHRNKVIEECLLQNILSFSQEKYASHVIEKCLQHASPPYLFLMAEEIFDGYQPHPETNEECLEILLFHQYGNYVIQRLLYICIDWLSIVEGIKEGKLLYPERMTAWAYRLEELIDKNMTTLSKYSSGKKIAAILQDYRQKHPRRQ</sequence>
<dbReference type="GO" id="GO:0010608">
    <property type="term" value="P:post-transcriptional regulation of gene expression"/>
    <property type="evidence" value="ECO:0007669"/>
    <property type="project" value="TreeGrafter"/>
</dbReference>
<evidence type="ECO:0000313" key="7">
    <source>
        <dbReference type="Proteomes" id="UP001177023"/>
    </source>
</evidence>
<dbReference type="GO" id="GO:0030154">
    <property type="term" value="P:cell differentiation"/>
    <property type="evidence" value="ECO:0007669"/>
    <property type="project" value="UniProtKB-KW"/>
</dbReference>
<reference evidence="6" key="1">
    <citation type="submission" date="2023-06" db="EMBL/GenBank/DDBJ databases">
        <authorList>
            <person name="Delattre M."/>
        </authorList>
    </citation>
    <scope>NUCLEOTIDE SEQUENCE</scope>
    <source>
        <strain evidence="6">AF72</strain>
    </source>
</reference>
<dbReference type="Proteomes" id="UP001177023">
    <property type="component" value="Unassembled WGS sequence"/>
</dbReference>
<evidence type="ECO:0000256" key="1">
    <source>
        <dbReference type="ARBA" id="ARBA00022473"/>
    </source>
</evidence>
<evidence type="ECO:0000256" key="3">
    <source>
        <dbReference type="ARBA" id="ARBA00022782"/>
    </source>
</evidence>
<dbReference type="Gene3D" id="1.25.10.10">
    <property type="entry name" value="Leucine-rich Repeat Variant"/>
    <property type="match status" value="1"/>
</dbReference>
<keyword evidence="3" id="KW-0221">Differentiation</keyword>
<dbReference type="InterPro" id="IPR016024">
    <property type="entry name" value="ARM-type_fold"/>
</dbReference>
<dbReference type="SUPFAM" id="SSF48371">
    <property type="entry name" value="ARM repeat"/>
    <property type="match status" value="1"/>
</dbReference>
<dbReference type="InterPro" id="IPR011989">
    <property type="entry name" value="ARM-like"/>
</dbReference>
<feature type="repeat" description="Pumilio" evidence="4">
    <location>
        <begin position="378"/>
        <end position="417"/>
    </location>
</feature>
<name>A0AA36D4B6_9BILA</name>
<accession>A0AA36D4B6</accession>
<feature type="repeat" description="Pumilio" evidence="4">
    <location>
        <begin position="208"/>
        <end position="243"/>
    </location>
</feature>
<gene>
    <name evidence="6" type="ORF">MSPICULIGERA_LOCUS18055</name>
</gene>
<dbReference type="GO" id="GO:0005634">
    <property type="term" value="C:nucleus"/>
    <property type="evidence" value="ECO:0007669"/>
    <property type="project" value="TreeGrafter"/>
</dbReference>
<evidence type="ECO:0000256" key="2">
    <source>
        <dbReference type="ARBA" id="ARBA00022737"/>
    </source>
</evidence>
<dbReference type="PROSITE" id="PS50302">
    <property type="entry name" value="PUM"/>
    <property type="match status" value="3"/>
</dbReference>
<dbReference type="InterPro" id="IPR033133">
    <property type="entry name" value="PUM-HD"/>
</dbReference>
<dbReference type="SMART" id="SM00025">
    <property type="entry name" value="Pumilio"/>
    <property type="match status" value="6"/>
</dbReference>
<feature type="non-terminal residue" evidence="6">
    <location>
        <position position="1"/>
    </location>
</feature>
<organism evidence="6 7">
    <name type="scientific">Mesorhabditis spiculigera</name>
    <dbReference type="NCBI Taxonomy" id="96644"/>
    <lineage>
        <taxon>Eukaryota</taxon>
        <taxon>Metazoa</taxon>
        <taxon>Ecdysozoa</taxon>
        <taxon>Nematoda</taxon>
        <taxon>Chromadorea</taxon>
        <taxon>Rhabditida</taxon>
        <taxon>Rhabditina</taxon>
        <taxon>Rhabditomorpha</taxon>
        <taxon>Rhabditoidea</taxon>
        <taxon>Rhabditidae</taxon>
        <taxon>Mesorhabditinae</taxon>
        <taxon>Mesorhabditis</taxon>
    </lineage>
</organism>
<keyword evidence="2" id="KW-0677">Repeat</keyword>
<dbReference type="GO" id="GO:0005737">
    <property type="term" value="C:cytoplasm"/>
    <property type="evidence" value="ECO:0007669"/>
    <property type="project" value="TreeGrafter"/>
</dbReference>
<dbReference type="PROSITE" id="PS50303">
    <property type="entry name" value="PUM_HD"/>
    <property type="match status" value="1"/>
</dbReference>
<dbReference type="Pfam" id="PF00806">
    <property type="entry name" value="PUF"/>
    <property type="match status" value="5"/>
</dbReference>
<dbReference type="PANTHER" id="PTHR12537">
    <property type="entry name" value="RNA BINDING PROTEIN PUMILIO-RELATED"/>
    <property type="match status" value="1"/>
</dbReference>